<protein>
    <submittedName>
        <fullName evidence="1">Uncharacterized protein</fullName>
    </submittedName>
</protein>
<proteinExistence type="predicted"/>
<dbReference type="AlphaFoldDB" id="A0A8B2U9M4"/>
<evidence type="ECO:0000313" key="2">
    <source>
        <dbReference type="Proteomes" id="UP000253998"/>
    </source>
</evidence>
<dbReference type="RefSeq" id="WP_111294372.1">
    <property type="nucleotide sequence ID" value="NZ_QEPM01000001.1"/>
</dbReference>
<gene>
    <name evidence="1" type="ORF">DPV83_01030</name>
</gene>
<dbReference type="Proteomes" id="UP000253998">
    <property type="component" value="Unassembled WGS sequence"/>
</dbReference>
<organism evidence="1 2">
    <name type="scientific">Aggregatibacter segnis</name>
    <dbReference type="NCBI Taxonomy" id="739"/>
    <lineage>
        <taxon>Bacteria</taxon>
        <taxon>Pseudomonadati</taxon>
        <taxon>Pseudomonadota</taxon>
        <taxon>Gammaproteobacteria</taxon>
        <taxon>Pasteurellales</taxon>
        <taxon>Pasteurellaceae</taxon>
        <taxon>Aggregatibacter</taxon>
    </lineage>
</organism>
<evidence type="ECO:0000313" key="1">
    <source>
        <dbReference type="EMBL" id="RDE72232.1"/>
    </source>
</evidence>
<dbReference type="EMBL" id="QEPM01000001">
    <property type="protein sequence ID" value="RDE72232.1"/>
    <property type="molecule type" value="Genomic_DNA"/>
</dbReference>
<accession>A0A8B2U9M4</accession>
<name>A0A8B2U9M4_9PAST</name>
<comment type="caution">
    <text evidence="1">The sequence shown here is derived from an EMBL/GenBank/DDBJ whole genome shotgun (WGS) entry which is preliminary data.</text>
</comment>
<sequence>MKIELNEIDILGTRQETRAIMRGYEFVVWGKIMKKVIFILIFISITTGCYSAKDDCYYGMTTICFGKPYSYVAEFQKPYSLGHTDSKQRWIDLSKCGVKYGDIYLDSAWDEAIIDPTSFKIDMKKRQNLLNKFYQCMENKGYIRIKHCGRKNSTSDKGLCNE</sequence>
<reference evidence="1 2" key="1">
    <citation type="submission" date="2018-05" db="EMBL/GenBank/DDBJ databases">
        <title>Draft Genome Sequences for a Diverse set of 7 Haemophilus Species.</title>
        <authorList>
            <person name="Nichols M."/>
            <person name="Topaz N."/>
            <person name="Wang X."/>
            <person name="Wang X."/>
            <person name="Boxrud D."/>
        </authorList>
    </citation>
    <scope>NUCLEOTIDE SEQUENCE [LARGE SCALE GENOMIC DNA]</scope>
    <source>
        <strain evidence="1 2">C2001002503</strain>
    </source>
</reference>